<reference evidence="2 3" key="1">
    <citation type="journal article" date="2019" name="New Phytol.">
        <title>Comparative genomics reveals unique wood-decay strategies and fruiting body development in the Schizophyllaceae.</title>
        <authorList>
            <person name="Almasi E."/>
            <person name="Sahu N."/>
            <person name="Krizsan K."/>
            <person name="Balint B."/>
            <person name="Kovacs G.M."/>
            <person name="Kiss B."/>
            <person name="Cseklye J."/>
            <person name="Drula E."/>
            <person name="Henrissat B."/>
            <person name="Nagy I."/>
            <person name="Chovatia M."/>
            <person name="Adam C."/>
            <person name="LaButti K."/>
            <person name="Lipzen A."/>
            <person name="Riley R."/>
            <person name="Grigoriev I.V."/>
            <person name="Nagy L.G."/>
        </authorList>
    </citation>
    <scope>NUCLEOTIDE SEQUENCE [LARGE SCALE GENOMIC DNA]</scope>
    <source>
        <strain evidence="2 3">NL-1724</strain>
    </source>
</reference>
<evidence type="ECO:0000259" key="1">
    <source>
        <dbReference type="PROSITE" id="PS50181"/>
    </source>
</evidence>
<dbReference type="AlphaFoldDB" id="A0A550BW54"/>
<sequence>MSVPRRTLQALPTEVIAEVLGYCSSPELVVACRTSKRISSIATRHLYSNILLRGITSAVRCFRTLVSHPQCALLVKKLCWEHTPARTTSAFPALCKLIARALRWTANLQVLDIPHPFPTLSALIATLHFPRLTTSGLVLDPNSLDFVRTHVGTLSRIGLYDHHNPAHDGAISPETSRALEGVRFPQLRSLLARAHLVPHFAARADTIESAAILWSPARSPGSQDPSSVLASLADHPVAQISHRMADFDVDVTRGTAEHLGGRLQLLEIQLTSIRPSDIQAMYESLMHVLPSFKCLKEVHIWHASRRLANHNTVWRALDEELSILTRWKRHCPTLATASLGSRLVRWTYCADAAAWYPDLVRVAAERDEHQVQMVVVWLIFAVANGLLPNAGRCLQDLRKIYFSPQRKNYPSLRGHGLERFMGVAA</sequence>
<name>A0A550BW54_9AGAR</name>
<evidence type="ECO:0000313" key="3">
    <source>
        <dbReference type="Proteomes" id="UP000320762"/>
    </source>
</evidence>
<organism evidence="2 3">
    <name type="scientific">Schizophyllum amplum</name>
    <dbReference type="NCBI Taxonomy" id="97359"/>
    <lineage>
        <taxon>Eukaryota</taxon>
        <taxon>Fungi</taxon>
        <taxon>Dikarya</taxon>
        <taxon>Basidiomycota</taxon>
        <taxon>Agaricomycotina</taxon>
        <taxon>Agaricomycetes</taxon>
        <taxon>Agaricomycetidae</taxon>
        <taxon>Agaricales</taxon>
        <taxon>Schizophyllaceae</taxon>
        <taxon>Schizophyllum</taxon>
    </lineage>
</organism>
<dbReference type="CDD" id="cd09917">
    <property type="entry name" value="F-box_SF"/>
    <property type="match status" value="1"/>
</dbReference>
<dbReference type="Proteomes" id="UP000320762">
    <property type="component" value="Unassembled WGS sequence"/>
</dbReference>
<gene>
    <name evidence="2" type="ORF">BD626DRAFT_231212</name>
</gene>
<dbReference type="OrthoDB" id="2833533at2759"/>
<dbReference type="EMBL" id="VDMD01000059">
    <property type="protein sequence ID" value="TRM56768.1"/>
    <property type="molecule type" value="Genomic_DNA"/>
</dbReference>
<proteinExistence type="predicted"/>
<comment type="caution">
    <text evidence="2">The sequence shown here is derived from an EMBL/GenBank/DDBJ whole genome shotgun (WGS) entry which is preliminary data.</text>
</comment>
<dbReference type="Pfam" id="PF00646">
    <property type="entry name" value="F-box"/>
    <property type="match status" value="1"/>
</dbReference>
<accession>A0A550BW54</accession>
<protein>
    <recommendedName>
        <fullName evidence="1">F-box domain-containing protein</fullName>
    </recommendedName>
</protein>
<evidence type="ECO:0000313" key="2">
    <source>
        <dbReference type="EMBL" id="TRM56768.1"/>
    </source>
</evidence>
<dbReference type="InterPro" id="IPR001810">
    <property type="entry name" value="F-box_dom"/>
</dbReference>
<dbReference type="InterPro" id="IPR036047">
    <property type="entry name" value="F-box-like_dom_sf"/>
</dbReference>
<dbReference type="PROSITE" id="PS50181">
    <property type="entry name" value="FBOX"/>
    <property type="match status" value="1"/>
</dbReference>
<feature type="domain" description="F-box" evidence="1">
    <location>
        <begin position="5"/>
        <end position="50"/>
    </location>
</feature>
<keyword evidence="3" id="KW-1185">Reference proteome</keyword>
<dbReference type="SUPFAM" id="SSF81383">
    <property type="entry name" value="F-box domain"/>
    <property type="match status" value="1"/>
</dbReference>